<organism evidence="1 2">
    <name type="scientific">Nitrospira lenta</name>
    <dbReference type="NCBI Taxonomy" id="1436998"/>
    <lineage>
        <taxon>Bacteria</taxon>
        <taxon>Pseudomonadati</taxon>
        <taxon>Nitrospirota</taxon>
        <taxon>Nitrospiria</taxon>
        <taxon>Nitrospirales</taxon>
        <taxon>Nitrospiraceae</taxon>
        <taxon>Nitrospira</taxon>
    </lineage>
</organism>
<evidence type="ECO:0000313" key="2">
    <source>
        <dbReference type="Proteomes" id="UP000248168"/>
    </source>
</evidence>
<dbReference type="EMBL" id="OUNR01000022">
    <property type="protein sequence ID" value="SPP66856.1"/>
    <property type="molecule type" value="Genomic_DNA"/>
</dbReference>
<gene>
    <name evidence="1" type="ORF">NITLEN_90111</name>
</gene>
<keyword evidence="2" id="KW-1185">Reference proteome</keyword>
<evidence type="ECO:0000313" key="1">
    <source>
        <dbReference type="EMBL" id="SPP66856.1"/>
    </source>
</evidence>
<dbReference type="AlphaFoldDB" id="A0A330LCY4"/>
<name>A0A330LCY4_9BACT</name>
<accession>A0A330LCY4</accession>
<proteinExistence type="predicted"/>
<protein>
    <submittedName>
        <fullName evidence="1">Uncharacterized protein</fullName>
    </submittedName>
</protein>
<dbReference type="Proteomes" id="UP000248168">
    <property type="component" value="Unassembled WGS sequence"/>
</dbReference>
<dbReference type="InParanoid" id="A0A330LCY4"/>
<sequence>MSNQLEAQHHELLIENVAGLGAVADFLRQGFLVSQQRLRLVVFSGGLSELEITHGRPHVARVEACWSWTASAVV</sequence>
<reference evidence="2" key="1">
    <citation type="submission" date="2018-04" db="EMBL/GenBank/DDBJ databases">
        <authorList>
            <person name="Lucker S."/>
            <person name="Sakoula D."/>
        </authorList>
    </citation>
    <scope>NUCLEOTIDE SEQUENCE [LARGE SCALE GENOMIC DNA]</scope>
</reference>